<dbReference type="Proteomes" id="UP000639772">
    <property type="component" value="Unassembled WGS sequence"/>
</dbReference>
<comment type="caution">
    <text evidence="1">The sequence shown here is derived from an EMBL/GenBank/DDBJ whole genome shotgun (WGS) entry which is preliminary data.</text>
</comment>
<proteinExistence type="predicted"/>
<gene>
    <name evidence="1" type="ORF">HPP92_010011</name>
</gene>
<evidence type="ECO:0000313" key="2">
    <source>
        <dbReference type="Proteomes" id="UP000639772"/>
    </source>
</evidence>
<dbReference type="AlphaFoldDB" id="A0A835V1F6"/>
<name>A0A835V1F6_VANPL</name>
<sequence>MEEFRKLSHCKTGILELLKLEAINLILQPITSGKQAPHIGLATRKMSKHTLTHAVEQNGKRCSEKTCQGFVNNDL</sequence>
<protein>
    <submittedName>
        <fullName evidence="1">Uncharacterized protein</fullName>
    </submittedName>
</protein>
<accession>A0A835V1F6</accession>
<dbReference type="EMBL" id="JADCNM010000005">
    <property type="protein sequence ID" value="KAG0481927.1"/>
    <property type="molecule type" value="Genomic_DNA"/>
</dbReference>
<reference evidence="1 2" key="1">
    <citation type="journal article" date="2020" name="Nat. Food">
        <title>A phased Vanilla planifolia genome enables genetic improvement of flavour and production.</title>
        <authorList>
            <person name="Hasing T."/>
            <person name="Tang H."/>
            <person name="Brym M."/>
            <person name="Khazi F."/>
            <person name="Huang T."/>
            <person name="Chambers A.H."/>
        </authorList>
    </citation>
    <scope>NUCLEOTIDE SEQUENCE [LARGE SCALE GENOMIC DNA]</scope>
    <source>
        <tissue evidence="1">Leaf</tissue>
    </source>
</reference>
<evidence type="ECO:0000313" key="1">
    <source>
        <dbReference type="EMBL" id="KAG0481927.1"/>
    </source>
</evidence>
<organism evidence="1 2">
    <name type="scientific">Vanilla planifolia</name>
    <name type="common">Vanilla</name>
    <dbReference type="NCBI Taxonomy" id="51239"/>
    <lineage>
        <taxon>Eukaryota</taxon>
        <taxon>Viridiplantae</taxon>
        <taxon>Streptophyta</taxon>
        <taxon>Embryophyta</taxon>
        <taxon>Tracheophyta</taxon>
        <taxon>Spermatophyta</taxon>
        <taxon>Magnoliopsida</taxon>
        <taxon>Liliopsida</taxon>
        <taxon>Asparagales</taxon>
        <taxon>Orchidaceae</taxon>
        <taxon>Vanilloideae</taxon>
        <taxon>Vanilleae</taxon>
        <taxon>Vanilla</taxon>
    </lineage>
</organism>